<sequence>KLIANLFADDTTVFLAEDNELEDLENILNRWCTASTAVFNIAKMQILSILWLAWLV</sequence>
<dbReference type="OrthoDB" id="2205812at2759"/>
<protein>
    <recommendedName>
        <fullName evidence="3">Reverse transcriptase domain-containing protein</fullName>
    </recommendedName>
</protein>
<dbReference type="Proteomes" id="UP000799118">
    <property type="component" value="Unassembled WGS sequence"/>
</dbReference>
<gene>
    <name evidence="1" type="ORF">BT96DRAFT_838153</name>
</gene>
<evidence type="ECO:0000313" key="1">
    <source>
        <dbReference type="EMBL" id="KAE9387111.1"/>
    </source>
</evidence>
<proteinExistence type="predicted"/>
<organism evidence="1 2">
    <name type="scientific">Gymnopus androsaceus JB14</name>
    <dbReference type="NCBI Taxonomy" id="1447944"/>
    <lineage>
        <taxon>Eukaryota</taxon>
        <taxon>Fungi</taxon>
        <taxon>Dikarya</taxon>
        <taxon>Basidiomycota</taxon>
        <taxon>Agaricomycotina</taxon>
        <taxon>Agaricomycetes</taxon>
        <taxon>Agaricomycetidae</taxon>
        <taxon>Agaricales</taxon>
        <taxon>Marasmiineae</taxon>
        <taxon>Omphalotaceae</taxon>
        <taxon>Gymnopus</taxon>
    </lineage>
</organism>
<reference evidence="1" key="1">
    <citation type="journal article" date="2019" name="Environ. Microbiol.">
        <title>Fungal ecological strategies reflected in gene transcription - a case study of two litter decomposers.</title>
        <authorList>
            <person name="Barbi F."/>
            <person name="Kohler A."/>
            <person name="Barry K."/>
            <person name="Baskaran P."/>
            <person name="Daum C."/>
            <person name="Fauchery L."/>
            <person name="Ihrmark K."/>
            <person name="Kuo A."/>
            <person name="LaButti K."/>
            <person name="Lipzen A."/>
            <person name="Morin E."/>
            <person name="Grigoriev I.V."/>
            <person name="Henrissat B."/>
            <person name="Lindahl B."/>
            <person name="Martin F."/>
        </authorList>
    </citation>
    <scope>NUCLEOTIDE SEQUENCE</scope>
    <source>
        <strain evidence="1">JB14</strain>
    </source>
</reference>
<feature type="non-terminal residue" evidence="1">
    <location>
        <position position="1"/>
    </location>
</feature>
<name>A0A6A4GMZ5_9AGAR</name>
<dbReference type="EMBL" id="ML769823">
    <property type="protein sequence ID" value="KAE9387111.1"/>
    <property type="molecule type" value="Genomic_DNA"/>
</dbReference>
<evidence type="ECO:0008006" key="3">
    <source>
        <dbReference type="Google" id="ProtNLM"/>
    </source>
</evidence>
<dbReference type="AlphaFoldDB" id="A0A6A4GMZ5"/>
<evidence type="ECO:0000313" key="2">
    <source>
        <dbReference type="Proteomes" id="UP000799118"/>
    </source>
</evidence>
<accession>A0A6A4GMZ5</accession>
<keyword evidence="2" id="KW-1185">Reference proteome</keyword>